<evidence type="ECO:0000259" key="2">
    <source>
        <dbReference type="Pfam" id="PF22181"/>
    </source>
</evidence>
<sequence>MNIRVSVVVPVYNPGGYVEPLLNSLDRQTLPVDEFEAIFVDDGSTDGTADVLDEWASTRPHVRVIHQENHGWPGQPRNVGIDRARGTYVQFVDQDDWLGDEALERLTAYGDANGSDVVVGKMKGIRRSVPTTIFTRSYPRAEIGVAPVQDSQTPHKMFRRSFLDAIGLRFPEGKRRLEDHLFVTTAYLRADVISVYSDYDCYFHISRDDGGNAGFRSYSPTDYYRNLEDVLDVIDEYLPSGPKKDKFLERWIRTELVGRLRHRSIRQLPRERRSAFFTEISRILRDRIPDSAIRAAHMPLRLPAAIARVATMDEFYRLDAAMQDSFVTASVQGVGVHLALHPRWRALPDGARASQLVARLRAARHVVDTVAALLDDHTDLLAVTATYHAPTGAHFAAVRPRGSLVYSINDTAAQLGDGRVSVHTAVGPHEASLSPHARRREYARVAQRRLRKAASTVLVHAIGVRATRALGKKLRRRRKRP</sequence>
<dbReference type="Proteomes" id="UP000293995">
    <property type="component" value="Chromosome"/>
</dbReference>
<evidence type="ECO:0000313" key="3">
    <source>
        <dbReference type="EMBL" id="QAY60622.1"/>
    </source>
</evidence>
<keyword evidence="3" id="KW-0808">Transferase</keyword>
<dbReference type="Pfam" id="PF22181">
    <property type="entry name" value="TarS_linker"/>
    <property type="match status" value="1"/>
</dbReference>
<dbReference type="InterPro" id="IPR029044">
    <property type="entry name" value="Nucleotide-diphossugar_trans"/>
</dbReference>
<name>A0A4P6EEA0_9MICO</name>
<dbReference type="InterPro" id="IPR001173">
    <property type="entry name" value="Glyco_trans_2-like"/>
</dbReference>
<evidence type="ECO:0000313" key="4">
    <source>
        <dbReference type="Proteomes" id="UP000293995"/>
    </source>
</evidence>
<dbReference type="Pfam" id="PF00535">
    <property type="entry name" value="Glycos_transf_2"/>
    <property type="match status" value="1"/>
</dbReference>
<dbReference type="EMBL" id="CP035494">
    <property type="protein sequence ID" value="QAY60622.1"/>
    <property type="molecule type" value="Genomic_DNA"/>
</dbReference>
<dbReference type="OrthoDB" id="3171021at2"/>
<dbReference type="InterPro" id="IPR054028">
    <property type="entry name" value="TarS/TarP_linker"/>
</dbReference>
<feature type="domain" description="TarS/TarP linker" evidence="2">
    <location>
        <begin position="220"/>
        <end position="318"/>
    </location>
</feature>
<proteinExistence type="predicted"/>
<dbReference type="KEGG" id="mprt:ET475_11915"/>
<protein>
    <submittedName>
        <fullName evidence="3">Glycosyltransferase</fullName>
    </submittedName>
</protein>
<reference evidence="3 4" key="1">
    <citation type="submission" date="2019-01" db="EMBL/GenBank/DDBJ databases">
        <title>Genome sequencing of strain DFW100M-13.</title>
        <authorList>
            <person name="Heo J."/>
            <person name="Kim S.-J."/>
            <person name="Kim J.-S."/>
            <person name="Hong S.-B."/>
            <person name="Kwon S.-W."/>
        </authorList>
    </citation>
    <scope>NUCLEOTIDE SEQUENCE [LARGE SCALE GENOMIC DNA]</scope>
    <source>
        <strain evidence="3 4">DFW100M-13</strain>
    </source>
</reference>
<evidence type="ECO:0000259" key="1">
    <source>
        <dbReference type="Pfam" id="PF00535"/>
    </source>
</evidence>
<dbReference type="CDD" id="cd00761">
    <property type="entry name" value="Glyco_tranf_GTA_type"/>
    <property type="match status" value="1"/>
</dbReference>
<accession>A0A4P6EEA0</accession>
<dbReference type="PANTHER" id="PTHR22916">
    <property type="entry name" value="GLYCOSYLTRANSFERASE"/>
    <property type="match status" value="1"/>
</dbReference>
<feature type="domain" description="Glycosyltransferase 2-like" evidence="1">
    <location>
        <begin position="6"/>
        <end position="132"/>
    </location>
</feature>
<dbReference type="RefSeq" id="WP_129390401.1">
    <property type="nucleotide sequence ID" value="NZ_CP035494.1"/>
</dbReference>
<dbReference type="SUPFAM" id="SSF53448">
    <property type="entry name" value="Nucleotide-diphospho-sugar transferases"/>
    <property type="match status" value="1"/>
</dbReference>
<dbReference type="GO" id="GO:0016758">
    <property type="term" value="F:hexosyltransferase activity"/>
    <property type="evidence" value="ECO:0007669"/>
    <property type="project" value="UniProtKB-ARBA"/>
</dbReference>
<dbReference type="PANTHER" id="PTHR22916:SF3">
    <property type="entry name" value="UDP-GLCNAC:BETAGAL BETA-1,3-N-ACETYLGLUCOSAMINYLTRANSFERASE-LIKE PROTEIN 1"/>
    <property type="match status" value="1"/>
</dbReference>
<gene>
    <name evidence="3" type="ORF">ET475_11915</name>
</gene>
<dbReference type="Gene3D" id="3.90.550.10">
    <property type="entry name" value="Spore Coat Polysaccharide Biosynthesis Protein SpsA, Chain A"/>
    <property type="match status" value="1"/>
</dbReference>
<keyword evidence="4" id="KW-1185">Reference proteome</keyword>
<organism evidence="3 4">
    <name type="scientific">Microbacterium protaetiae</name>
    <dbReference type="NCBI Taxonomy" id="2509458"/>
    <lineage>
        <taxon>Bacteria</taxon>
        <taxon>Bacillati</taxon>
        <taxon>Actinomycetota</taxon>
        <taxon>Actinomycetes</taxon>
        <taxon>Micrococcales</taxon>
        <taxon>Microbacteriaceae</taxon>
        <taxon>Microbacterium</taxon>
    </lineage>
</organism>
<dbReference type="AlphaFoldDB" id="A0A4P6EEA0"/>